<reference evidence="2 3" key="1">
    <citation type="journal article" date="2020" name="bioRxiv">
        <title>Sequence and annotation of 42 cannabis genomes reveals extensive copy number variation in cannabinoid synthesis and pathogen resistance genes.</title>
        <authorList>
            <person name="Mckernan K.J."/>
            <person name="Helbert Y."/>
            <person name="Kane L.T."/>
            <person name="Ebling H."/>
            <person name="Zhang L."/>
            <person name="Liu B."/>
            <person name="Eaton Z."/>
            <person name="Mclaughlin S."/>
            <person name="Kingan S."/>
            <person name="Baybayan P."/>
            <person name="Concepcion G."/>
            <person name="Jordan M."/>
            <person name="Riva A."/>
            <person name="Barbazuk W."/>
            <person name="Harkins T."/>
        </authorList>
    </citation>
    <scope>NUCLEOTIDE SEQUENCE [LARGE SCALE GENOMIC DNA]</scope>
    <source>
        <strain evidence="3">cv. Jamaican Lion 4</strain>
        <tissue evidence="2">Leaf</tissue>
    </source>
</reference>
<gene>
    <name evidence="2" type="ORF">F8388_000882</name>
</gene>
<name>A0A7J6FPY4_CANSA</name>
<proteinExistence type="predicted"/>
<dbReference type="Pfam" id="PF13966">
    <property type="entry name" value="zf-RVT"/>
    <property type="match status" value="1"/>
</dbReference>
<protein>
    <recommendedName>
        <fullName evidence="1">Reverse transcriptase zinc-binding domain-containing protein</fullName>
    </recommendedName>
</protein>
<dbReference type="EMBL" id="JAATIP010000104">
    <property type="protein sequence ID" value="KAF4372715.1"/>
    <property type="molecule type" value="Genomic_DNA"/>
</dbReference>
<comment type="caution">
    <text evidence="2">The sequence shown here is derived from an EMBL/GenBank/DDBJ whole genome shotgun (WGS) entry which is preliminary data.</text>
</comment>
<dbReference type="Proteomes" id="UP000525078">
    <property type="component" value="Unassembled WGS sequence"/>
</dbReference>
<sequence>MKIRSSTDEISILLAEKGGKFCAKLFYNLQVEAQEVKYSRAVWNKLIVPKHRFIFWQACNVQLLTRKRLLRLEAGWELWTGQRMLSTSSSVVPGQGAP</sequence>
<feature type="domain" description="Reverse transcriptase zinc-binding" evidence="1">
    <location>
        <begin position="24"/>
        <end position="72"/>
    </location>
</feature>
<dbReference type="AlphaFoldDB" id="A0A7J6FPY4"/>
<organism evidence="2 3">
    <name type="scientific">Cannabis sativa</name>
    <name type="common">Hemp</name>
    <name type="synonym">Marijuana</name>
    <dbReference type="NCBI Taxonomy" id="3483"/>
    <lineage>
        <taxon>Eukaryota</taxon>
        <taxon>Viridiplantae</taxon>
        <taxon>Streptophyta</taxon>
        <taxon>Embryophyta</taxon>
        <taxon>Tracheophyta</taxon>
        <taxon>Spermatophyta</taxon>
        <taxon>Magnoliopsida</taxon>
        <taxon>eudicotyledons</taxon>
        <taxon>Gunneridae</taxon>
        <taxon>Pentapetalae</taxon>
        <taxon>rosids</taxon>
        <taxon>fabids</taxon>
        <taxon>Rosales</taxon>
        <taxon>Cannabaceae</taxon>
        <taxon>Cannabis</taxon>
    </lineage>
</organism>
<dbReference type="InterPro" id="IPR026960">
    <property type="entry name" value="RVT-Znf"/>
</dbReference>
<accession>A0A7J6FPY4</accession>
<evidence type="ECO:0000259" key="1">
    <source>
        <dbReference type="Pfam" id="PF13966"/>
    </source>
</evidence>
<evidence type="ECO:0000313" key="3">
    <source>
        <dbReference type="Proteomes" id="UP000525078"/>
    </source>
</evidence>
<evidence type="ECO:0000313" key="2">
    <source>
        <dbReference type="EMBL" id="KAF4372715.1"/>
    </source>
</evidence>